<dbReference type="PANTHER" id="PTHR42879">
    <property type="entry name" value="3-OXOACYL-(ACYL-CARRIER-PROTEIN) REDUCTASE"/>
    <property type="match status" value="1"/>
</dbReference>
<dbReference type="InterPro" id="IPR002347">
    <property type="entry name" value="SDR_fam"/>
</dbReference>
<dbReference type="PROSITE" id="PS00061">
    <property type="entry name" value="ADH_SHORT"/>
    <property type="match status" value="1"/>
</dbReference>
<gene>
    <name evidence="3" type="ORF">RWE15_13075</name>
</gene>
<dbReference type="InterPro" id="IPR020904">
    <property type="entry name" value="Sc_DH/Rdtase_CS"/>
</dbReference>
<organism evidence="3 4">
    <name type="scientific">Tigheibacillus halophilus</name>
    <dbReference type="NCBI Taxonomy" id="361280"/>
    <lineage>
        <taxon>Bacteria</taxon>
        <taxon>Bacillati</taxon>
        <taxon>Bacillota</taxon>
        <taxon>Bacilli</taxon>
        <taxon>Bacillales</taxon>
        <taxon>Bacillaceae</taxon>
        <taxon>Tigheibacillus</taxon>
    </lineage>
</organism>
<dbReference type="Proteomes" id="UP001281447">
    <property type="component" value="Unassembled WGS sequence"/>
</dbReference>
<dbReference type="GO" id="GO:0016491">
    <property type="term" value="F:oxidoreductase activity"/>
    <property type="evidence" value="ECO:0007669"/>
    <property type="project" value="UniProtKB-KW"/>
</dbReference>
<dbReference type="InterPro" id="IPR050259">
    <property type="entry name" value="SDR"/>
</dbReference>
<dbReference type="SUPFAM" id="SSF51735">
    <property type="entry name" value="NAD(P)-binding Rossmann-fold domains"/>
    <property type="match status" value="1"/>
</dbReference>
<evidence type="ECO:0000313" key="4">
    <source>
        <dbReference type="Proteomes" id="UP001281447"/>
    </source>
</evidence>
<dbReference type="Gene3D" id="3.40.50.720">
    <property type="entry name" value="NAD(P)-binding Rossmann-like Domain"/>
    <property type="match status" value="1"/>
</dbReference>
<proteinExistence type="inferred from homology"/>
<evidence type="ECO:0000256" key="2">
    <source>
        <dbReference type="RuleBase" id="RU000363"/>
    </source>
</evidence>
<dbReference type="PRINTS" id="PR00081">
    <property type="entry name" value="GDHRDH"/>
</dbReference>
<protein>
    <submittedName>
        <fullName evidence="3">SDR family oxidoreductase</fullName>
        <ecNumber evidence="3">1.-.-.-</ecNumber>
    </submittedName>
</protein>
<comment type="caution">
    <text evidence="3">The sequence shown here is derived from an EMBL/GenBank/DDBJ whole genome shotgun (WGS) entry which is preliminary data.</text>
</comment>
<dbReference type="InterPro" id="IPR036291">
    <property type="entry name" value="NAD(P)-bd_dom_sf"/>
</dbReference>
<keyword evidence="4" id="KW-1185">Reference proteome</keyword>
<evidence type="ECO:0000256" key="1">
    <source>
        <dbReference type="ARBA" id="ARBA00006484"/>
    </source>
</evidence>
<name>A0ABU5C774_9BACI</name>
<sequence>MDLGLTGKIALVTGGSKGIGKAIAKSLASEGCKVAICARGEEDLLKVKEEVEMDGGSVLALSADLTKQEDVDHLISIIEEEFGGLDILVNNAGMTPGFYDFEKINMEDWEEIFALNVFGTVRVTKAALPLLKQRQNGRIINIGSESGVQPDGFMPEYNATKAALINLSKSWSKAFAKYGILVNTVSPAFVMTPLLENSLEQDASREGTTLEEQIQQFLQKNRPHIELKRPGKPEEVAAAVTFFIFGKIVLHQWRKFTCGWRLSCSTIILYPSKRGANKYDCQGNDRCIYPHRASASRHNCGAYGKTFAACIQCGR</sequence>
<dbReference type="CDD" id="cd05233">
    <property type="entry name" value="SDR_c"/>
    <property type="match status" value="1"/>
</dbReference>
<dbReference type="Pfam" id="PF00106">
    <property type="entry name" value="adh_short"/>
    <property type="match status" value="1"/>
</dbReference>
<keyword evidence="3" id="KW-0560">Oxidoreductase</keyword>
<accession>A0ABU5C774</accession>
<dbReference type="EMBL" id="JAWDIP010000003">
    <property type="protein sequence ID" value="MDY0395181.1"/>
    <property type="molecule type" value="Genomic_DNA"/>
</dbReference>
<dbReference type="PRINTS" id="PR00080">
    <property type="entry name" value="SDRFAMILY"/>
</dbReference>
<reference evidence="3 4" key="1">
    <citation type="submission" date="2023-10" db="EMBL/GenBank/DDBJ databases">
        <title>Virgibacillus halophilus 5B73C genome.</title>
        <authorList>
            <person name="Miliotis G."/>
            <person name="Sengupta P."/>
            <person name="Hameed A."/>
            <person name="Chuvochina M."/>
            <person name="Mcdonagh F."/>
            <person name="Simpson A.C."/>
            <person name="Singh N.K."/>
            <person name="Rekha P.D."/>
            <person name="Raman K."/>
            <person name="Hugenholtz P."/>
            <person name="Venkateswaran K."/>
        </authorList>
    </citation>
    <scope>NUCLEOTIDE SEQUENCE [LARGE SCALE GENOMIC DNA]</scope>
    <source>
        <strain evidence="3 4">5B73C</strain>
    </source>
</reference>
<evidence type="ECO:0000313" key="3">
    <source>
        <dbReference type="EMBL" id="MDY0395181.1"/>
    </source>
</evidence>
<comment type="similarity">
    <text evidence="1 2">Belongs to the short-chain dehydrogenases/reductases (SDR) family.</text>
</comment>
<dbReference type="EC" id="1.-.-.-" evidence="3"/>